<feature type="signal peptide" evidence="1">
    <location>
        <begin position="1"/>
        <end position="24"/>
    </location>
</feature>
<evidence type="ECO:0000256" key="1">
    <source>
        <dbReference type="SAM" id="SignalP"/>
    </source>
</evidence>
<feature type="chain" id="PRO_5042598083" evidence="1">
    <location>
        <begin position="25"/>
        <end position="616"/>
    </location>
</feature>
<dbReference type="PANTHER" id="PTHR35399">
    <property type="entry name" value="SLR8030 PROTEIN"/>
    <property type="match status" value="1"/>
</dbReference>
<dbReference type="PANTHER" id="PTHR35399:SF2">
    <property type="entry name" value="DUF839 DOMAIN-CONTAINING PROTEIN"/>
    <property type="match status" value="1"/>
</dbReference>
<proteinExistence type="predicted"/>
<accession>A0AAJ0U4W5</accession>
<dbReference type="AlphaFoldDB" id="A0AAJ0U4W5"/>
<name>A0AAJ0U4W5_9GAMM</name>
<sequence>MRTRLSYAAIGALFTIGLSTAAHTGEIAFAEAPIPVTDAQKRAILTSEYAIVDGARVPISYHSILRSGDRGANDPNGFRFGQLYDISGSPLLSEDGSPRIANGNDFTSFLEGNDGDLYMVSHFESRPGAVYLTELAQDSETGLLTALRTRPLDLSRFNGGWVHCAGSVTPWGTHLGSEEYEPDAKQWRDDEISDYNASMAQYFGADPSNARSVMNPYDYGYPIEIDVSDYDNVEIAKHYAMGRIALELGYVMPDQKTVYLSDDGTNVGLFRFVADRPGQLDAGSLWVAQWNQKTPYGAGVATLNWVALGWATDGQVRDWINRYTFADIFDEAEPLSEDDKDLGTCPEGYTSINAGHDDGDHQCLALRDVNADGVINYTDEAIASRLETRRWAAMQGGTTEFRKMEGITYSPDHHQLFIAMSEVDRGMLDFARTGKESPYPKYDVGGPNHITLKNGNVCGAVYGLHLDGHHTAFDLFPVITGTPLTVDYGAAAESPEFEGVNKCDLDGIANPDNITYVPGYSTLIIGEDTSSGHQNDMIWAFNTETRELTRIQTTPYGSETTSPYFYPNINGFAYLTSVVQHPYGESDRDQLKNPSDRFGYTGYLVLPAMGEPQRVQ</sequence>
<comment type="caution">
    <text evidence="2">The sequence shown here is derived from an EMBL/GenBank/DDBJ whole genome shotgun (WGS) entry which is preliminary data.</text>
</comment>
<protein>
    <submittedName>
        <fullName evidence="2">Phosphatase</fullName>
    </submittedName>
</protein>
<dbReference type="Pfam" id="PF05787">
    <property type="entry name" value="PhoX"/>
    <property type="match status" value="1"/>
</dbReference>
<gene>
    <name evidence="2" type="ORF">CKO40_12485</name>
</gene>
<keyword evidence="1" id="KW-0732">Signal</keyword>
<organism evidence="2 3">
    <name type="scientific">Halochromatium glycolicum</name>
    <dbReference type="NCBI Taxonomy" id="85075"/>
    <lineage>
        <taxon>Bacteria</taxon>
        <taxon>Pseudomonadati</taxon>
        <taxon>Pseudomonadota</taxon>
        <taxon>Gammaproteobacteria</taxon>
        <taxon>Chromatiales</taxon>
        <taxon>Chromatiaceae</taxon>
        <taxon>Halochromatium</taxon>
    </lineage>
</organism>
<dbReference type="Proteomes" id="UP001296776">
    <property type="component" value="Unassembled WGS sequence"/>
</dbReference>
<reference evidence="2" key="2">
    <citation type="journal article" date="2020" name="Microorganisms">
        <title>Osmotic Adaptation and Compatible Solute Biosynthesis of Phototrophic Bacteria as Revealed from Genome Analyses.</title>
        <authorList>
            <person name="Imhoff J.F."/>
            <person name="Rahn T."/>
            <person name="Kunzel S."/>
            <person name="Keller A."/>
            <person name="Neulinger S.C."/>
        </authorList>
    </citation>
    <scope>NUCLEOTIDE SEQUENCE</scope>
    <source>
        <strain evidence="2">DSM 11080</strain>
    </source>
</reference>
<dbReference type="InterPro" id="IPR008557">
    <property type="entry name" value="PhoX"/>
</dbReference>
<keyword evidence="3" id="KW-1185">Reference proteome</keyword>
<evidence type="ECO:0000313" key="3">
    <source>
        <dbReference type="Proteomes" id="UP001296776"/>
    </source>
</evidence>
<dbReference type="EMBL" id="NRSJ01000021">
    <property type="protein sequence ID" value="MBK1705341.1"/>
    <property type="molecule type" value="Genomic_DNA"/>
</dbReference>
<evidence type="ECO:0000313" key="2">
    <source>
        <dbReference type="EMBL" id="MBK1705341.1"/>
    </source>
</evidence>
<reference evidence="2" key="1">
    <citation type="submission" date="2017-08" db="EMBL/GenBank/DDBJ databases">
        <authorList>
            <person name="Imhoff J.F."/>
            <person name="Rahn T."/>
            <person name="Kuenzel S."/>
            <person name="Neulinger S.C."/>
        </authorList>
    </citation>
    <scope>NUCLEOTIDE SEQUENCE</scope>
    <source>
        <strain evidence="2">DSM 11080</strain>
    </source>
</reference>